<accession>A0A5B7GWA3</accession>
<protein>
    <submittedName>
        <fullName evidence="2">Uncharacterized protein</fullName>
    </submittedName>
</protein>
<evidence type="ECO:0000313" key="2">
    <source>
        <dbReference type="EMBL" id="MPC64591.1"/>
    </source>
</evidence>
<sequence>MDPTLCPTVSPNQQRGVPQNNSQNKRPLWEALVEVNPPPYSDLKMTSRGPAWTPNHPTQDDPYEAISPAGGSAGPLAGFVGTIWSGSSLATLLAWVALSPSEGQSSGLSTPQA</sequence>
<reference evidence="2 3" key="1">
    <citation type="submission" date="2019-05" db="EMBL/GenBank/DDBJ databases">
        <title>Another draft genome of Portunus trituberculatus and its Hox gene families provides insights of decapod evolution.</title>
        <authorList>
            <person name="Jeong J.-H."/>
            <person name="Song I."/>
            <person name="Kim S."/>
            <person name="Choi T."/>
            <person name="Kim D."/>
            <person name="Ryu S."/>
            <person name="Kim W."/>
        </authorList>
    </citation>
    <scope>NUCLEOTIDE SEQUENCE [LARGE SCALE GENOMIC DNA]</scope>
    <source>
        <tissue evidence="2">Muscle</tissue>
    </source>
</reference>
<name>A0A5B7GWA3_PORTR</name>
<keyword evidence="3" id="KW-1185">Reference proteome</keyword>
<feature type="region of interest" description="Disordered" evidence="1">
    <location>
        <begin position="1"/>
        <end position="26"/>
    </location>
</feature>
<comment type="caution">
    <text evidence="2">The sequence shown here is derived from an EMBL/GenBank/DDBJ whole genome shotgun (WGS) entry which is preliminary data.</text>
</comment>
<feature type="compositionally biased region" description="Polar residues" evidence="1">
    <location>
        <begin position="7"/>
        <end position="25"/>
    </location>
</feature>
<gene>
    <name evidence="2" type="ORF">E2C01_058708</name>
</gene>
<evidence type="ECO:0000256" key="1">
    <source>
        <dbReference type="SAM" id="MobiDB-lite"/>
    </source>
</evidence>
<dbReference type="AlphaFoldDB" id="A0A5B7GWA3"/>
<proteinExistence type="predicted"/>
<evidence type="ECO:0000313" key="3">
    <source>
        <dbReference type="Proteomes" id="UP000324222"/>
    </source>
</evidence>
<feature type="region of interest" description="Disordered" evidence="1">
    <location>
        <begin position="40"/>
        <end position="69"/>
    </location>
</feature>
<dbReference type="Proteomes" id="UP000324222">
    <property type="component" value="Unassembled WGS sequence"/>
</dbReference>
<dbReference type="EMBL" id="VSRR010022287">
    <property type="protein sequence ID" value="MPC64591.1"/>
    <property type="molecule type" value="Genomic_DNA"/>
</dbReference>
<organism evidence="2 3">
    <name type="scientific">Portunus trituberculatus</name>
    <name type="common">Swimming crab</name>
    <name type="synonym">Neptunus trituberculatus</name>
    <dbReference type="NCBI Taxonomy" id="210409"/>
    <lineage>
        <taxon>Eukaryota</taxon>
        <taxon>Metazoa</taxon>
        <taxon>Ecdysozoa</taxon>
        <taxon>Arthropoda</taxon>
        <taxon>Crustacea</taxon>
        <taxon>Multicrustacea</taxon>
        <taxon>Malacostraca</taxon>
        <taxon>Eumalacostraca</taxon>
        <taxon>Eucarida</taxon>
        <taxon>Decapoda</taxon>
        <taxon>Pleocyemata</taxon>
        <taxon>Brachyura</taxon>
        <taxon>Eubrachyura</taxon>
        <taxon>Portunoidea</taxon>
        <taxon>Portunidae</taxon>
        <taxon>Portuninae</taxon>
        <taxon>Portunus</taxon>
    </lineage>
</organism>